<dbReference type="Proteomes" id="UP001596972">
    <property type="component" value="Unassembled WGS sequence"/>
</dbReference>
<dbReference type="InterPro" id="IPR023393">
    <property type="entry name" value="START-like_dom_sf"/>
</dbReference>
<dbReference type="Pfam" id="PF10604">
    <property type="entry name" value="Polyketide_cyc2"/>
    <property type="match status" value="1"/>
</dbReference>
<accession>A0ABW3EY33</accession>
<dbReference type="RefSeq" id="WP_378302996.1">
    <property type="nucleotide sequence ID" value="NZ_JBHTJA010000064.1"/>
</dbReference>
<comment type="caution">
    <text evidence="1">The sequence shown here is derived from an EMBL/GenBank/DDBJ whole genome shotgun (WGS) entry which is preliminary data.</text>
</comment>
<gene>
    <name evidence="1" type="ORF">ACFQ11_25705</name>
</gene>
<reference evidence="2" key="1">
    <citation type="journal article" date="2019" name="Int. J. Syst. Evol. Microbiol.">
        <title>The Global Catalogue of Microorganisms (GCM) 10K type strain sequencing project: providing services to taxonomists for standard genome sequencing and annotation.</title>
        <authorList>
            <consortium name="The Broad Institute Genomics Platform"/>
            <consortium name="The Broad Institute Genome Sequencing Center for Infectious Disease"/>
            <person name="Wu L."/>
            <person name="Ma J."/>
        </authorList>
    </citation>
    <scope>NUCLEOTIDE SEQUENCE [LARGE SCALE GENOMIC DNA]</scope>
    <source>
        <strain evidence="2">JCM 31202</strain>
    </source>
</reference>
<dbReference type="Gene3D" id="3.30.530.20">
    <property type="match status" value="1"/>
</dbReference>
<dbReference type="CDD" id="cd07821">
    <property type="entry name" value="PYR_PYL_RCAR_like"/>
    <property type="match status" value="1"/>
</dbReference>
<dbReference type="SUPFAM" id="SSF55961">
    <property type="entry name" value="Bet v1-like"/>
    <property type="match status" value="1"/>
</dbReference>
<dbReference type="InterPro" id="IPR019587">
    <property type="entry name" value="Polyketide_cyclase/dehydratase"/>
</dbReference>
<organism evidence="1 2">
    <name type="scientific">Actinomadura sediminis</name>
    <dbReference type="NCBI Taxonomy" id="1038904"/>
    <lineage>
        <taxon>Bacteria</taxon>
        <taxon>Bacillati</taxon>
        <taxon>Actinomycetota</taxon>
        <taxon>Actinomycetes</taxon>
        <taxon>Streptosporangiales</taxon>
        <taxon>Thermomonosporaceae</taxon>
        <taxon>Actinomadura</taxon>
    </lineage>
</organism>
<proteinExistence type="predicted"/>
<dbReference type="PANTHER" id="PTHR39332:SF7">
    <property type="entry name" value="SRPBCC FAMILY PROTEIN"/>
    <property type="match status" value="1"/>
</dbReference>
<evidence type="ECO:0000313" key="1">
    <source>
        <dbReference type="EMBL" id="MFD0903808.1"/>
    </source>
</evidence>
<name>A0ABW3EY33_9ACTN</name>
<keyword evidence="2" id="KW-1185">Reference proteome</keyword>
<dbReference type="EMBL" id="JBHTJA010000064">
    <property type="protein sequence ID" value="MFD0903808.1"/>
    <property type="molecule type" value="Genomic_DNA"/>
</dbReference>
<evidence type="ECO:0000313" key="2">
    <source>
        <dbReference type="Proteomes" id="UP001596972"/>
    </source>
</evidence>
<dbReference type="PANTHER" id="PTHR39332">
    <property type="entry name" value="BLL4707 PROTEIN"/>
    <property type="match status" value="1"/>
</dbReference>
<protein>
    <submittedName>
        <fullName evidence="1">SRPBCC family protein</fullName>
    </submittedName>
</protein>
<sequence length="152" mass="16503">MPRSYASAVLNATADDVWSYLRDFGNVAEWMPGVETGVIEDGGPADRIGCVRRLIGPGDSVFRERLTAHDDAGRAYRYEILECPLPVRDVRGRLRVSPVTGPVTGPDTGPGRSFVEWSADFTADAGDELAMGRTLERGIYATGLEALARRFG</sequence>